<evidence type="ECO:0000259" key="1">
    <source>
        <dbReference type="PROSITE" id="PS51733"/>
    </source>
</evidence>
<evidence type="ECO:0000313" key="2">
    <source>
        <dbReference type="EMBL" id="MFC7440931.1"/>
    </source>
</evidence>
<dbReference type="InterPro" id="IPR004143">
    <property type="entry name" value="BPL_LPL_catalytic"/>
</dbReference>
<dbReference type="Proteomes" id="UP001596500">
    <property type="component" value="Unassembled WGS sequence"/>
</dbReference>
<dbReference type="GO" id="GO:0016874">
    <property type="term" value="F:ligase activity"/>
    <property type="evidence" value="ECO:0007669"/>
    <property type="project" value="UniProtKB-KW"/>
</dbReference>
<dbReference type="RefSeq" id="WP_379864213.1">
    <property type="nucleotide sequence ID" value="NZ_JBHTBW010000019.1"/>
</dbReference>
<dbReference type="CDD" id="cd16443">
    <property type="entry name" value="LplA"/>
    <property type="match status" value="1"/>
</dbReference>
<accession>A0ABW2RJK6</accession>
<dbReference type="PANTHER" id="PTHR43679">
    <property type="entry name" value="OCTANOYLTRANSFERASE LIPM-RELATED"/>
    <property type="match status" value="1"/>
</dbReference>
<dbReference type="SUPFAM" id="SSF55681">
    <property type="entry name" value="Class II aaRS and biotin synthetases"/>
    <property type="match status" value="1"/>
</dbReference>
<sequence>MDVWRFIPYEAYTPAQNMAIDEAILQLHREGNVPPTIRFYGWTQPTLSIGYFQKAKKEIDFVKLREKGFGFVRRMTGGRAVLHDQELTYSVIAREDHPLMPATVSESYRVISQGLLAGFRRLGLEAYLAPPKTEGRSGVASSACFDSPSDYELVVGGRKVAGSAQTRQRGVILQHGSILLDLDADALFDVLIFPSERVRHRLKQSFVEKAVAIRQLAEREIDLEECKRAFYEGFGEGMGIQLKPGALTEEEWERAQQLIETRYAHDEWNYLR</sequence>
<dbReference type="PROSITE" id="PS51733">
    <property type="entry name" value="BPL_LPL_CATALYTIC"/>
    <property type="match status" value="1"/>
</dbReference>
<dbReference type="InterPro" id="IPR050664">
    <property type="entry name" value="Octanoyltrans_LipM/LipL"/>
</dbReference>
<dbReference type="Pfam" id="PF21948">
    <property type="entry name" value="LplA-B_cat"/>
    <property type="match status" value="1"/>
</dbReference>
<gene>
    <name evidence="2" type="ORF">ACFQNG_07165</name>
</gene>
<dbReference type="PANTHER" id="PTHR43679:SF2">
    <property type="entry name" value="OCTANOYL-[GCVH]:PROTEIN N-OCTANOYLTRANSFERASE"/>
    <property type="match status" value="1"/>
</dbReference>
<name>A0ABW2RJK6_9BACL</name>
<keyword evidence="3" id="KW-1185">Reference proteome</keyword>
<dbReference type="EMBL" id="JBHTBW010000019">
    <property type="protein sequence ID" value="MFC7440931.1"/>
    <property type="molecule type" value="Genomic_DNA"/>
</dbReference>
<protein>
    <submittedName>
        <fullName evidence="2">Biotin/lipoate A/B protein ligase family protein</fullName>
    </submittedName>
</protein>
<keyword evidence="2" id="KW-0436">Ligase</keyword>
<dbReference type="Gene3D" id="3.30.930.10">
    <property type="entry name" value="Bira Bifunctional Protein, Domain 2"/>
    <property type="match status" value="1"/>
</dbReference>
<reference evidence="3" key="1">
    <citation type="journal article" date="2019" name="Int. J. Syst. Evol. Microbiol.">
        <title>The Global Catalogue of Microorganisms (GCM) 10K type strain sequencing project: providing services to taxonomists for standard genome sequencing and annotation.</title>
        <authorList>
            <consortium name="The Broad Institute Genomics Platform"/>
            <consortium name="The Broad Institute Genome Sequencing Center for Infectious Disease"/>
            <person name="Wu L."/>
            <person name="Ma J."/>
        </authorList>
    </citation>
    <scope>NUCLEOTIDE SEQUENCE [LARGE SCALE GENOMIC DNA]</scope>
    <source>
        <strain evidence="3">CGMCC 1.12942</strain>
    </source>
</reference>
<feature type="domain" description="BPL/LPL catalytic" evidence="1">
    <location>
        <begin position="31"/>
        <end position="242"/>
    </location>
</feature>
<evidence type="ECO:0000313" key="3">
    <source>
        <dbReference type="Proteomes" id="UP001596500"/>
    </source>
</evidence>
<proteinExistence type="predicted"/>
<dbReference type="InterPro" id="IPR045864">
    <property type="entry name" value="aa-tRNA-synth_II/BPL/LPL"/>
</dbReference>
<organism evidence="2 3">
    <name type="scientific">Laceyella putida</name>
    <dbReference type="NCBI Taxonomy" id="110101"/>
    <lineage>
        <taxon>Bacteria</taxon>
        <taxon>Bacillati</taxon>
        <taxon>Bacillota</taxon>
        <taxon>Bacilli</taxon>
        <taxon>Bacillales</taxon>
        <taxon>Thermoactinomycetaceae</taxon>
        <taxon>Laceyella</taxon>
    </lineage>
</organism>
<comment type="caution">
    <text evidence="2">The sequence shown here is derived from an EMBL/GenBank/DDBJ whole genome shotgun (WGS) entry which is preliminary data.</text>
</comment>